<dbReference type="InterPro" id="IPR009389">
    <property type="entry name" value="DUF1045"/>
</dbReference>
<proteinExistence type="predicted"/>
<sequence length="235" mass="27081">MAKFAVYYIPPPESDLYQRGSEILGYDVRTGRFLPADNPTRAALPEFDETWVLQPQTYGFHVTTGYALYYDVEQLPQIEQAMEDVFNCFSAGVPFAFTPATERIAFWRDNICVLHMVPNPAMLMLHTMLIARVNPYGTASNISRSYAGRTDLDPVRAHRVRQYYTPYILDGWAPHFTLMMPYEGKRPKIMQQALLDLFSPEPVAVNSICLVVRDDDEGHYRLHREFMLSDYPQPL</sequence>
<reference evidence="1 2" key="1">
    <citation type="submission" date="2020-02" db="EMBL/GenBank/DDBJ databases">
        <authorList>
            <person name="Zheng R.K."/>
            <person name="Sun C.M."/>
        </authorList>
    </citation>
    <scope>NUCLEOTIDE SEQUENCE [LARGE SCALE GENOMIC DNA]</scope>
    <source>
        <strain evidence="2">rifampicinis</strain>
    </source>
</reference>
<dbReference type="KEGG" id="pmet:G4Y79_10180"/>
<dbReference type="RefSeq" id="WP_195172783.1">
    <property type="nucleotide sequence ID" value="NZ_CP062983.1"/>
</dbReference>
<dbReference type="AlphaFoldDB" id="A0A7S8IFG8"/>
<keyword evidence="2" id="KW-1185">Reference proteome</keyword>
<organism evidence="1 2">
    <name type="scientific">Phototrophicus methaneseepsis</name>
    <dbReference type="NCBI Taxonomy" id="2710758"/>
    <lineage>
        <taxon>Bacteria</taxon>
        <taxon>Bacillati</taxon>
        <taxon>Chloroflexota</taxon>
        <taxon>Candidatus Thermofontia</taxon>
        <taxon>Phototrophicales</taxon>
        <taxon>Phototrophicaceae</taxon>
        <taxon>Phototrophicus</taxon>
    </lineage>
</organism>
<protein>
    <recommendedName>
        <fullName evidence="3">DUF1045 domain-containing protein</fullName>
    </recommendedName>
</protein>
<name>A0A7S8IFG8_9CHLR</name>
<evidence type="ECO:0008006" key="3">
    <source>
        <dbReference type="Google" id="ProtNLM"/>
    </source>
</evidence>
<dbReference type="Pfam" id="PF06299">
    <property type="entry name" value="DUF1045"/>
    <property type="match status" value="1"/>
</dbReference>
<gene>
    <name evidence="1" type="ORF">G4Y79_10180</name>
</gene>
<evidence type="ECO:0000313" key="1">
    <source>
        <dbReference type="EMBL" id="QPC84720.1"/>
    </source>
</evidence>
<dbReference type="Gene3D" id="3.90.1140.10">
    <property type="entry name" value="Cyclic phosphodiesterase"/>
    <property type="match status" value="1"/>
</dbReference>
<accession>A0A7S8IFG8</accession>
<dbReference type="EMBL" id="CP062983">
    <property type="protein sequence ID" value="QPC84720.1"/>
    <property type="molecule type" value="Genomic_DNA"/>
</dbReference>
<evidence type="ECO:0000313" key="2">
    <source>
        <dbReference type="Proteomes" id="UP000594468"/>
    </source>
</evidence>
<dbReference type="Proteomes" id="UP000594468">
    <property type="component" value="Chromosome"/>
</dbReference>